<dbReference type="Proteomes" id="UP000269721">
    <property type="component" value="Unassembled WGS sequence"/>
</dbReference>
<evidence type="ECO:0000313" key="3">
    <source>
        <dbReference type="Proteomes" id="UP000269721"/>
    </source>
</evidence>
<evidence type="ECO:0000313" key="2">
    <source>
        <dbReference type="EMBL" id="RKO91891.1"/>
    </source>
</evidence>
<gene>
    <name evidence="2" type="ORF">BDK51DRAFT_34188</name>
</gene>
<protein>
    <submittedName>
        <fullName evidence="2">Uncharacterized protein</fullName>
    </submittedName>
</protein>
<dbReference type="EMBL" id="KZ994858">
    <property type="protein sequence ID" value="RKO91891.1"/>
    <property type="molecule type" value="Genomic_DNA"/>
</dbReference>
<feature type="region of interest" description="Disordered" evidence="1">
    <location>
        <begin position="1"/>
        <end position="33"/>
    </location>
</feature>
<dbReference type="AlphaFoldDB" id="A0A4P9WGF1"/>
<feature type="compositionally biased region" description="Low complexity" evidence="1">
    <location>
        <begin position="22"/>
        <end position="33"/>
    </location>
</feature>
<evidence type="ECO:0000256" key="1">
    <source>
        <dbReference type="SAM" id="MobiDB-lite"/>
    </source>
</evidence>
<dbReference type="OrthoDB" id="7537227at2759"/>
<proteinExistence type="predicted"/>
<accession>A0A4P9WGF1</accession>
<keyword evidence="3" id="KW-1185">Reference proteome</keyword>
<organism evidence="2 3">
    <name type="scientific">Blyttiomyces helicus</name>
    <dbReference type="NCBI Taxonomy" id="388810"/>
    <lineage>
        <taxon>Eukaryota</taxon>
        <taxon>Fungi</taxon>
        <taxon>Fungi incertae sedis</taxon>
        <taxon>Chytridiomycota</taxon>
        <taxon>Chytridiomycota incertae sedis</taxon>
        <taxon>Chytridiomycetes</taxon>
        <taxon>Chytridiomycetes incertae sedis</taxon>
        <taxon>Blyttiomyces</taxon>
    </lineage>
</organism>
<name>A0A4P9WGF1_9FUNG</name>
<reference evidence="3" key="1">
    <citation type="journal article" date="2018" name="Nat. Microbiol.">
        <title>Leveraging single-cell genomics to expand the fungal tree of life.</title>
        <authorList>
            <person name="Ahrendt S.R."/>
            <person name="Quandt C.A."/>
            <person name="Ciobanu D."/>
            <person name="Clum A."/>
            <person name="Salamov A."/>
            <person name="Andreopoulos B."/>
            <person name="Cheng J.F."/>
            <person name="Woyke T."/>
            <person name="Pelin A."/>
            <person name="Henrissat B."/>
            <person name="Reynolds N.K."/>
            <person name="Benny G.L."/>
            <person name="Smith M.E."/>
            <person name="James T.Y."/>
            <person name="Grigoriev I.V."/>
        </authorList>
    </citation>
    <scope>NUCLEOTIDE SEQUENCE [LARGE SCALE GENOMIC DNA]</scope>
</reference>
<sequence>MLSCTVAKRAAPSPIPTPPAPSSAASTPCNSPPSLTRPLLKLLPAIDDPIKRACTADSACHKPIGALLPSEEVLAGVGEEVEIDEGGRKEVCAAKEGAWAVRMGHHAYCDPTAWIFYGSEYDPTISNMYAEKDGCIPSSTVLTHPKFVVPWRYRNKRTGEISWKIFHLAGDKVLFELGRGQPRVLDRG</sequence>